<dbReference type="PANTHER" id="PTHR43085:SF57">
    <property type="entry name" value="CARBOHYDRATE KINASE PFKB DOMAIN-CONTAINING PROTEIN"/>
    <property type="match status" value="1"/>
</dbReference>
<proteinExistence type="inferred from homology"/>
<dbReference type="eggNOG" id="COG0524">
    <property type="taxonomic scope" value="Bacteria"/>
</dbReference>
<evidence type="ECO:0000256" key="2">
    <source>
        <dbReference type="ARBA" id="ARBA00022679"/>
    </source>
</evidence>
<keyword evidence="3" id="KW-0418">Kinase</keyword>
<comment type="similarity">
    <text evidence="1">Belongs to the carbohydrate kinase PfkB family.</text>
</comment>
<dbReference type="InterPro" id="IPR002173">
    <property type="entry name" value="Carboh/pur_kinase_PfkB_CS"/>
</dbReference>
<gene>
    <name evidence="5" type="ORF">Mucpa_2612</name>
</gene>
<dbReference type="RefSeq" id="WP_008506887.1">
    <property type="nucleotide sequence ID" value="NZ_CM001403.1"/>
</dbReference>
<evidence type="ECO:0000313" key="5">
    <source>
        <dbReference type="EMBL" id="EHQ26727.1"/>
    </source>
</evidence>
<feature type="domain" description="Carbohydrate kinase PfkB" evidence="4">
    <location>
        <begin position="22"/>
        <end position="284"/>
    </location>
</feature>
<evidence type="ECO:0000313" key="6">
    <source>
        <dbReference type="Proteomes" id="UP000002774"/>
    </source>
</evidence>
<dbReference type="SUPFAM" id="SSF53613">
    <property type="entry name" value="Ribokinase-like"/>
    <property type="match status" value="1"/>
</dbReference>
<keyword evidence="2" id="KW-0808">Transferase</keyword>
<evidence type="ECO:0000259" key="4">
    <source>
        <dbReference type="Pfam" id="PF00294"/>
    </source>
</evidence>
<protein>
    <submittedName>
        <fullName evidence="5">PfkB domain protein</fullName>
    </submittedName>
</protein>
<dbReference type="STRING" id="714943.Mucpa_2612"/>
<dbReference type="AlphaFoldDB" id="H1Y270"/>
<dbReference type="HOGENOM" id="CLU_027634_6_3_10"/>
<evidence type="ECO:0000256" key="1">
    <source>
        <dbReference type="ARBA" id="ARBA00010688"/>
    </source>
</evidence>
<evidence type="ECO:0000256" key="3">
    <source>
        <dbReference type="ARBA" id="ARBA00022777"/>
    </source>
</evidence>
<organism evidence="5 6">
    <name type="scientific">Mucilaginibacter paludis DSM 18603</name>
    <dbReference type="NCBI Taxonomy" id="714943"/>
    <lineage>
        <taxon>Bacteria</taxon>
        <taxon>Pseudomonadati</taxon>
        <taxon>Bacteroidota</taxon>
        <taxon>Sphingobacteriia</taxon>
        <taxon>Sphingobacteriales</taxon>
        <taxon>Sphingobacteriaceae</taxon>
        <taxon>Mucilaginibacter</taxon>
    </lineage>
</organism>
<dbReference type="PROSITE" id="PS00584">
    <property type="entry name" value="PFKB_KINASES_2"/>
    <property type="match status" value="1"/>
</dbReference>
<dbReference type="Proteomes" id="UP000002774">
    <property type="component" value="Chromosome"/>
</dbReference>
<dbReference type="PROSITE" id="PS00583">
    <property type="entry name" value="PFKB_KINASES_1"/>
    <property type="match status" value="1"/>
</dbReference>
<reference evidence="5" key="1">
    <citation type="submission" date="2011-09" db="EMBL/GenBank/DDBJ databases">
        <title>The permanent draft genome of Mucilaginibacter paludis DSM 18603.</title>
        <authorList>
            <consortium name="US DOE Joint Genome Institute (JGI-PGF)"/>
            <person name="Lucas S."/>
            <person name="Han J."/>
            <person name="Lapidus A."/>
            <person name="Bruce D."/>
            <person name="Goodwin L."/>
            <person name="Pitluck S."/>
            <person name="Peters L."/>
            <person name="Kyrpides N."/>
            <person name="Mavromatis K."/>
            <person name="Ivanova N."/>
            <person name="Mikhailova N."/>
            <person name="Held B."/>
            <person name="Detter J.C."/>
            <person name="Tapia R."/>
            <person name="Han C."/>
            <person name="Land M."/>
            <person name="Hauser L."/>
            <person name="Markowitz V."/>
            <person name="Cheng J.-F."/>
            <person name="Hugenholtz P."/>
            <person name="Woyke T."/>
            <person name="Wu D."/>
            <person name="Tindall B."/>
            <person name="Brambilla E."/>
            <person name="Klenk H.-P."/>
            <person name="Eisen J.A."/>
        </authorList>
    </citation>
    <scope>NUCLEOTIDE SEQUENCE [LARGE SCALE GENOMIC DNA]</scope>
    <source>
        <strain evidence="5">DSM 18603</strain>
    </source>
</reference>
<keyword evidence="6" id="KW-1185">Reference proteome</keyword>
<sequence length="307" mass="34214">MMNQPKIVCYGEVLWDIFPDGEKAGGAPFNVTYNLKKQGIDSRIISAVGYDELGDRLLAQIKDWNIPLDECQRYHNIPTGTVMATIDEKNEAHYQIVEDVAWDNIAWTPENDALVRSSDAFVYGSLSARNETSRNTLCRLIEAAPFKVFDINLRPPFYNPELLSYLISKANLVKLNKAELREILDIYNKPYISEEESLRFLKEKFNTDEILLTKGSRGAIHYSKGIATPCDAITVTVNDTVGSGDSFLAGYLAARASNASVAEALYNAAAMGAFITTRSGACPPYQLEDFEKFKQQNLPQAPFDKTA</sequence>
<dbReference type="GO" id="GO:0016301">
    <property type="term" value="F:kinase activity"/>
    <property type="evidence" value="ECO:0007669"/>
    <property type="project" value="UniProtKB-KW"/>
</dbReference>
<accession>H1Y270</accession>
<dbReference type="Gene3D" id="3.40.1190.20">
    <property type="match status" value="1"/>
</dbReference>
<dbReference type="InterPro" id="IPR029056">
    <property type="entry name" value="Ribokinase-like"/>
</dbReference>
<dbReference type="InterPro" id="IPR011611">
    <property type="entry name" value="PfkB_dom"/>
</dbReference>
<dbReference type="EMBL" id="CM001403">
    <property type="protein sequence ID" value="EHQ26727.1"/>
    <property type="molecule type" value="Genomic_DNA"/>
</dbReference>
<dbReference type="Pfam" id="PF00294">
    <property type="entry name" value="PfkB"/>
    <property type="match status" value="1"/>
</dbReference>
<dbReference type="CDD" id="cd01167">
    <property type="entry name" value="bac_FRK"/>
    <property type="match status" value="1"/>
</dbReference>
<dbReference type="PANTHER" id="PTHR43085">
    <property type="entry name" value="HEXOKINASE FAMILY MEMBER"/>
    <property type="match status" value="1"/>
</dbReference>
<name>H1Y270_9SPHI</name>
<dbReference type="InterPro" id="IPR050306">
    <property type="entry name" value="PfkB_Carbo_kinase"/>
</dbReference>